<reference evidence="7 8" key="1">
    <citation type="submission" date="2019-03" db="EMBL/GenBank/DDBJ databases">
        <title>Genomic Encyclopedia of Archaeal and Bacterial Type Strains, Phase II (KMG-II): from individual species to whole genera.</title>
        <authorList>
            <person name="Goeker M."/>
        </authorList>
    </citation>
    <scope>NUCLEOTIDE SEQUENCE [LARGE SCALE GENOMIC DNA]</scope>
    <source>
        <strain evidence="7 8">RL-C</strain>
    </source>
</reference>
<dbReference type="GO" id="GO:0005829">
    <property type="term" value="C:cytosol"/>
    <property type="evidence" value="ECO:0007669"/>
    <property type="project" value="TreeGrafter"/>
</dbReference>
<organism evidence="7 8">
    <name type="scientific">Acetobacteroides hydrogenigenes</name>
    <dbReference type="NCBI Taxonomy" id="979970"/>
    <lineage>
        <taxon>Bacteria</taxon>
        <taxon>Pseudomonadati</taxon>
        <taxon>Bacteroidota</taxon>
        <taxon>Bacteroidia</taxon>
        <taxon>Bacteroidales</taxon>
        <taxon>Rikenellaceae</taxon>
        <taxon>Acetobacteroides</taxon>
    </lineage>
</organism>
<name>A0A4R2EJY8_9BACT</name>
<sequence length="322" mass="37933">MVSRRLLRIKVLKALYGHFKGGDKTISGSEKELFLSIEKTYDLYHFLMQLFVEVADFAQNRIEIGKQKFRPTPEEKKPNTKFVDNKVVDILRKNEQLAKRLYQNKLSWECYPELVKKLYTRLVSSQYYIDYMNDAGRSFEQDQSLAINFFTNEIEDFDDLYQIVEDQSIYWIDEVEFVLGMIVRTIAKFREDQPSYKGLLPLYKDESDVEFAKRLFRKATVNHVQYREIVDEYTKNWDVDRIAYMDILILVEAIAELIDFKDIPVNITLNEYIDIAKYYSTPNSSVFINGVLDKIVKDLTEKKVIEKKGLGLIDPLSIIPEE</sequence>
<dbReference type="Pfam" id="PF01029">
    <property type="entry name" value="NusB"/>
    <property type="match status" value="1"/>
</dbReference>
<dbReference type="RefSeq" id="WP_131839394.1">
    <property type="nucleotide sequence ID" value="NZ_SLWB01000008.1"/>
</dbReference>
<evidence type="ECO:0000256" key="5">
    <source>
        <dbReference type="ARBA" id="ARBA00023163"/>
    </source>
</evidence>
<proteinExistence type="inferred from homology"/>
<keyword evidence="8" id="KW-1185">Reference proteome</keyword>
<dbReference type="InterPro" id="IPR011605">
    <property type="entry name" value="NusB_fam"/>
</dbReference>
<evidence type="ECO:0000256" key="2">
    <source>
        <dbReference type="ARBA" id="ARBA00022814"/>
    </source>
</evidence>
<dbReference type="OrthoDB" id="9787568at2"/>
<evidence type="ECO:0000313" key="7">
    <source>
        <dbReference type="EMBL" id="TCN66694.1"/>
    </source>
</evidence>
<keyword evidence="3" id="KW-0694">RNA-binding</keyword>
<keyword evidence="5" id="KW-0804">Transcription</keyword>
<gene>
    <name evidence="7" type="ORF">CLV25_10832</name>
</gene>
<evidence type="ECO:0000256" key="4">
    <source>
        <dbReference type="ARBA" id="ARBA00023015"/>
    </source>
</evidence>
<dbReference type="AlphaFoldDB" id="A0A4R2EJY8"/>
<evidence type="ECO:0000313" key="8">
    <source>
        <dbReference type="Proteomes" id="UP000294830"/>
    </source>
</evidence>
<dbReference type="GO" id="GO:0003723">
    <property type="term" value="F:RNA binding"/>
    <property type="evidence" value="ECO:0007669"/>
    <property type="project" value="UniProtKB-KW"/>
</dbReference>
<evidence type="ECO:0000256" key="3">
    <source>
        <dbReference type="ARBA" id="ARBA00022884"/>
    </source>
</evidence>
<dbReference type="Gene3D" id="1.10.940.10">
    <property type="entry name" value="NusB-like"/>
    <property type="match status" value="1"/>
</dbReference>
<dbReference type="SUPFAM" id="SSF48013">
    <property type="entry name" value="NusB-like"/>
    <property type="match status" value="1"/>
</dbReference>
<feature type="domain" description="NusB/RsmB/TIM44" evidence="6">
    <location>
        <begin position="205"/>
        <end position="297"/>
    </location>
</feature>
<keyword evidence="2" id="KW-0889">Transcription antitermination</keyword>
<protein>
    <submittedName>
        <fullName evidence="7">N utilization substance protein B</fullName>
    </submittedName>
</protein>
<dbReference type="PANTHER" id="PTHR11078">
    <property type="entry name" value="N UTILIZATION SUBSTANCE PROTEIN B-RELATED"/>
    <property type="match status" value="1"/>
</dbReference>
<evidence type="ECO:0000259" key="6">
    <source>
        <dbReference type="Pfam" id="PF01029"/>
    </source>
</evidence>
<dbReference type="GO" id="GO:0031564">
    <property type="term" value="P:transcription antitermination"/>
    <property type="evidence" value="ECO:0007669"/>
    <property type="project" value="UniProtKB-KW"/>
</dbReference>
<comment type="caution">
    <text evidence="7">The sequence shown here is derived from an EMBL/GenBank/DDBJ whole genome shotgun (WGS) entry which is preliminary data.</text>
</comment>
<dbReference type="EMBL" id="SLWB01000008">
    <property type="protein sequence ID" value="TCN66694.1"/>
    <property type="molecule type" value="Genomic_DNA"/>
</dbReference>
<dbReference type="InterPro" id="IPR006027">
    <property type="entry name" value="NusB_RsmB_TIM44"/>
</dbReference>
<accession>A0A4R2EJY8</accession>
<dbReference type="PANTHER" id="PTHR11078:SF3">
    <property type="entry name" value="ANTITERMINATION NUSB DOMAIN-CONTAINING PROTEIN"/>
    <property type="match status" value="1"/>
</dbReference>
<evidence type="ECO:0000256" key="1">
    <source>
        <dbReference type="ARBA" id="ARBA00005952"/>
    </source>
</evidence>
<keyword evidence="4" id="KW-0805">Transcription regulation</keyword>
<comment type="similarity">
    <text evidence="1">Belongs to the NusB family.</text>
</comment>
<dbReference type="GO" id="GO:0006353">
    <property type="term" value="P:DNA-templated transcription termination"/>
    <property type="evidence" value="ECO:0007669"/>
    <property type="project" value="InterPro"/>
</dbReference>
<dbReference type="Proteomes" id="UP000294830">
    <property type="component" value="Unassembled WGS sequence"/>
</dbReference>
<dbReference type="InterPro" id="IPR035926">
    <property type="entry name" value="NusB-like_sf"/>
</dbReference>
<dbReference type="NCBIfam" id="TIGR01951">
    <property type="entry name" value="nusB"/>
    <property type="match status" value="1"/>
</dbReference>